<evidence type="ECO:0000313" key="1">
    <source>
        <dbReference type="EMBL" id="CAB0011267.1"/>
    </source>
</evidence>
<accession>A0A6H5H701</accession>
<proteinExistence type="predicted"/>
<reference evidence="2 3" key="1">
    <citation type="submission" date="2020-02" db="EMBL/GenBank/DDBJ databases">
        <authorList>
            <person name="Ferguson B K."/>
        </authorList>
    </citation>
    <scope>NUCLEOTIDE SEQUENCE [LARGE SCALE GENOMIC DNA]</scope>
</reference>
<protein>
    <submittedName>
        <fullName evidence="2">Uncharacterized protein</fullName>
    </submittedName>
</protein>
<dbReference type="OrthoDB" id="5384040at2759"/>
<name>A0A6H5H701_9HEMI</name>
<keyword evidence="3" id="KW-1185">Reference proteome</keyword>
<feature type="non-terminal residue" evidence="2">
    <location>
        <position position="53"/>
    </location>
</feature>
<evidence type="ECO:0000313" key="2">
    <source>
        <dbReference type="EMBL" id="CAB0011269.1"/>
    </source>
</evidence>
<dbReference type="EMBL" id="CADCXU010024001">
    <property type="protein sequence ID" value="CAB0011269.1"/>
    <property type="molecule type" value="Genomic_DNA"/>
</dbReference>
<sequence>MCHVIASPGLSDLRLSVAEGLRRPLGQQKIPSSNPAGEEILPFSTRSRLFMIM</sequence>
<evidence type="ECO:0000313" key="3">
    <source>
        <dbReference type="Proteomes" id="UP000479000"/>
    </source>
</evidence>
<dbReference type="Proteomes" id="UP000479000">
    <property type="component" value="Unassembled WGS sequence"/>
</dbReference>
<dbReference type="EMBL" id="CADCXU010023999">
    <property type="protein sequence ID" value="CAB0011267.1"/>
    <property type="molecule type" value="Genomic_DNA"/>
</dbReference>
<organism evidence="2 3">
    <name type="scientific">Nesidiocoris tenuis</name>
    <dbReference type="NCBI Taxonomy" id="355587"/>
    <lineage>
        <taxon>Eukaryota</taxon>
        <taxon>Metazoa</taxon>
        <taxon>Ecdysozoa</taxon>
        <taxon>Arthropoda</taxon>
        <taxon>Hexapoda</taxon>
        <taxon>Insecta</taxon>
        <taxon>Pterygota</taxon>
        <taxon>Neoptera</taxon>
        <taxon>Paraneoptera</taxon>
        <taxon>Hemiptera</taxon>
        <taxon>Heteroptera</taxon>
        <taxon>Panheteroptera</taxon>
        <taxon>Cimicomorpha</taxon>
        <taxon>Miridae</taxon>
        <taxon>Dicyphina</taxon>
        <taxon>Nesidiocoris</taxon>
    </lineage>
</organism>
<dbReference type="AlphaFoldDB" id="A0A6H5H701"/>
<gene>
    <name evidence="1" type="ORF">NTEN_LOCUS16260</name>
    <name evidence="2" type="ORF">NTEN_LOCUS16262</name>
</gene>